<comment type="caution">
    <text evidence="1">The sequence shown here is derived from an EMBL/GenBank/DDBJ whole genome shotgun (WGS) entry which is preliminary data.</text>
</comment>
<evidence type="ECO:0008006" key="3">
    <source>
        <dbReference type="Google" id="ProtNLM"/>
    </source>
</evidence>
<evidence type="ECO:0000313" key="2">
    <source>
        <dbReference type="Proteomes" id="UP001247620"/>
    </source>
</evidence>
<keyword evidence="2" id="KW-1185">Reference proteome</keyword>
<organism evidence="1 2">
    <name type="scientific">Mucilaginibacter pocheonensis</name>
    <dbReference type="NCBI Taxonomy" id="398050"/>
    <lineage>
        <taxon>Bacteria</taxon>
        <taxon>Pseudomonadati</taxon>
        <taxon>Bacteroidota</taxon>
        <taxon>Sphingobacteriia</taxon>
        <taxon>Sphingobacteriales</taxon>
        <taxon>Sphingobacteriaceae</taxon>
        <taxon>Mucilaginibacter</taxon>
    </lineage>
</organism>
<protein>
    <recommendedName>
        <fullName evidence="3">Lipoprotein</fullName>
    </recommendedName>
</protein>
<gene>
    <name evidence="1" type="ORF">J2W55_002336</name>
</gene>
<dbReference type="EMBL" id="JAVDUU010000002">
    <property type="protein sequence ID" value="MDR6942494.1"/>
    <property type="molecule type" value="Genomic_DNA"/>
</dbReference>
<reference evidence="1 2" key="1">
    <citation type="submission" date="2023-07" db="EMBL/GenBank/DDBJ databases">
        <title>Sorghum-associated microbial communities from plants grown in Nebraska, USA.</title>
        <authorList>
            <person name="Schachtman D."/>
        </authorList>
    </citation>
    <scope>NUCLEOTIDE SEQUENCE [LARGE SCALE GENOMIC DNA]</scope>
    <source>
        <strain evidence="1 2">3262</strain>
    </source>
</reference>
<accession>A0ABU1TAY5</accession>
<evidence type="ECO:0000313" key="1">
    <source>
        <dbReference type="EMBL" id="MDR6942494.1"/>
    </source>
</evidence>
<sequence>MIKNILRFILIVLLLSGFNYRCNPSDTKLLDFEYFTINVPKAWEQIKLKGEDSYVGEIKIDADKVVYFDLGRYSNALNEDDDQEDYMIENGNIYLRDTPKVVKGKSAFSYKYLDTATEANLKKVRQNKIYWINIDGYKTKLVLSKQSSNGITGIYIDSLWNAGNSRDRFMMSSYRLTEAQREELISAFKSLKFCKAPKRK</sequence>
<proteinExistence type="predicted"/>
<name>A0ABU1TAY5_9SPHI</name>
<dbReference type="Proteomes" id="UP001247620">
    <property type="component" value="Unassembled WGS sequence"/>
</dbReference>
<dbReference type="RefSeq" id="WP_310095764.1">
    <property type="nucleotide sequence ID" value="NZ_JAVDUU010000002.1"/>
</dbReference>